<evidence type="ECO:0000313" key="1">
    <source>
        <dbReference type="EMBL" id="OHA33049.1"/>
    </source>
</evidence>
<evidence type="ECO:0000313" key="2">
    <source>
        <dbReference type="Proteomes" id="UP000176221"/>
    </source>
</evidence>
<proteinExistence type="predicted"/>
<dbReference type="Proteomes" id="UP000176221">
    <property type="component" value="Unassembled WGS sequence"/>
</dbReference>
<accession>A0A1G2NCB5</accession>
<dbReference type="STRING" id="1802319.A2928_00680"/>
<gene>
    <name evidence="1" type="ORF">A2928_00680</name>
</gene>
<dbReference type="EMBL" id="MHRX01000036">
    <property type="protein sequence ID" value="OHA33049.1"/>
    <property type="molecule type" value="Genomic_DNA"/>
</dbReference>
<name>A0A1G2NCB5_9BACT</name>
<sequence length="453" mass="52039">MEVTMHTIRFYDVSISQSNAKWNGMVLSVNDVIRHRQQVNPELFQSAEILTNLESYDFDPLAIVKTSRWDRALKTALYCVSEQIPAHHELVRGRQIIQQLPRDFKIKFVDRRFVLCFLPYLLTGFKVHLDGNFQEDSNSIDEVVRFITSVYILQKPIVTSLLCAHRGFSNPGVHRLIQAVDKQKICRTLNLQLGIFANLFDSRHVQVNWYQQGPSDFASSNMFPEMFVQYMERGEILDLLLLLDNHFTGLKNIFSEYQSEHVKLELLNLDCLTRQALGYMDDAFGLNWKENPCAKTNTYQALMTIAENLAMPEVLRYADPCLKHSGEESTRLKHLRVNAGKLIQCHASGSVANESWTSTIIGAIDWFYQNASLKPLTRALFESAIFCEWGKTCSIDQNRISVGISRDHGAFQRAAWSLGYGNNNEKTLLFARRNPNEVPGGLLKDISFRQFWR</sequence>
<reference evidence="1 2" key="1">
    <citation type="journal article" date="2016" name="Nat. Commun.">
        <title>Thousands of microbial genomes shed light on interconnected biogeochemical processes in an aquifer system.</title>
        <authorList>
            <person name="Anantharaman K."/>
            <person name="Brown C.T."/>
            <person name="Hug L.A."/>
            <person name="Sharon I."/>
            <person name="Castelle C.J."/>
            <person name="Probst A.J."/>
            <person name="Thomas B.C."/>
            <person name="Singh A."/>
            <person name="Wilkins M.J."/>
            <person name="Karaoz U."/>
            <person name="Brodie E.L."/>
            <person name="Williams K.H."/>
            <person name="Hubbard S.S."/>
            <person name="Banfield J.F."/>
        </authorList>
    </citation>
    <scope>NUCLEOTIDE SEQUENCE [LARGE SCALE GENOMIC DNA]</scope>
</reference>
<dbReference type="AlphaFoldDB" id="A0A1G2NCB5"/>
<protein>
    <submittedName>
        <fullName evidence="1">Uncharacterized protein</fullName>
    </submittedName>
</protein>
<organism evidence="1 2">
    <name type="scientific">Candidatus Taylorbacteria bacterium RIFCSPLOWO2_01_FULL_45_15b</name>
    <dbReference type="NCBI Taxonomy" id="1802319"/>
    <lineage>
        <taxon>Bacteria</taxon>
        <taxon>Candidatus Tayloriibacteriota</taxon>
    </lineage>
</organism>
<comment type="caution">
    <text evidence="1">The sequence shown here is derived from an EMBL/GenBank/DDBJ whole genome shotgun (WGS) entry which is preliminary data.</text>
</comment>